<gene>
    <name evidence="2" type="ORF">EV702DRAFT_1199051</name>
</gene>
<proteinExistence type="predicted"/>
<dbReference type="EMBL" id="JABBWD010000031">
    <property type="protein sequence ID" value="KAG1775829.1"/>
    <property type="molecule type" value="Genomic_DNA"/>
</dbReference>
<feature type="compositionally biased region" description="Polar residues" evidence="1">
    <location>
        <begin position="31"/>
        <end position="46"/>
    </location>
</feature>
<reference evidence="2" key="1">
    <citation type="journal article" date="2020" name="New Phytol.">
        <title>Comparative genomics reveals dynamic genome evolution in host specialist ectomycorrhizal fungi.</title>
        <authorList>
            <person name="Lofgren L.A."/>
            <person name="Nguyen N.H."/>
            <person name="Vilgalys R."/>
            <person name="Ruytinx J."/>
            <person name="Liao H.L."/>
            <person name="Branco S."/>
            <person name="Kuo A."/>
            <person name="LaButti K."/>
            <person name="Lipzen A."/>
            <person name="Andreopoulos W."/>
            <person name="Pangilinan J."/>
            <person name="Riley R."/>
            <person name="Hundley H."/>
            <person name="Na H."/>
            <person name="Barry K."/>
            <person name="Grigoriev I.V."/>
            <person name="Stajich J.E."/>
            <person name="Kennedy P.G."/>
        </authorList>
    </citation>
    <scope>NUCLEOTIDE SEQUENCE</scope>
    <source>
        <strain evidence="2">DOB743</strain>
    </source>
</reference>
<feature type="compositionally biased region" description="Pro residues" evidence="1">
    <location>
        <begin position="79"/>
        <end position="113"/>
    </location>
</feature>
<evidence type="ECO:0000313" key="3">
    <source>
        <dbReference type="Proteomes" id="UP000714275"/>
    </source>
</evidence>
<protein>
    <submittedName>
        <fullName evidence="2">Uncharacterized protein</fullName>
    </submittedName>
</protein>
<name>A0A9P7D1A3_9AGAM</name>
<accession>A0A9P7D1A3</accession>
<feature type="region of interest" description="Disordered" evidence="1">
    <location>
        <begin position="1"/>
        <end position="53"/>
    </location>
</feature>
<sequence>MPAKRSRRQPEFGLKIIPLNPASLPIFTDTAPGTSENPQATSNPVTLSWHPQPPEYLSLERDYNMKVYVPATAASTPPQAHPPLIPPLPPPSPSPPPPPPPLPSPTPPPPCLSPPLLSKSEWDSQSQKLWDQFVQWPPH</sequence>
<dbReference type="AlphaFoldDB" id="A0A9P7D1A3"/>
<keyword evidence="3" id="KW-1185">Reference proteome</keyword>
<feature type="region of interest" description="Disordered" evidence="1">
    <location>
        <begin position="73"/>
        <end position="124"/>
    </location>
</feature>
<dbReference type="OrthoDB" id="2693374at2759"/>
<evidence type="ECO:0000256" key="1">
    <source>
        <dbReference type="SAM" id="MobiDB-lite"/>
    </source>
</evidence>
<organism evidence="2 3">
    <name type="scientific">Suillus placidus</name>
    <dbReference type="NCBI Taxonomy" id="48579"/>
    <lineage>
        <taxon>Eukaryota</taxon>
        <taxon>Fungi</taxon>
        <taxon>Dikarya</taxon>
        <taxon>Basidiomycota</taxon>
        <taxon>Agaricomycotina</taxon>
        <taxon>Agaricomycetes</taxon>
        <taxon>Agaricomycetidae</taxon>
        <taxon>Boletales</taxon>
        <taxon>Suillineae</taxon>
        <taxon>Suillaceae</taxon>
        <taxon>Suillus</taxon>
    </lineage>
</organism>
<evidence type="ECO:0000313" key="2">
    <source>
        <dbReference type="EMBL" id="KAG1775829.1"/>
    </source>
</evidence>
<dbReference type="Proteomes" id="UP000714275">
    <property type="component" value="Unassembled WGS sequence"/>
</dbReference>
<comment type="caution">
    <text evidence="2">The sequence shown here is derived from an EMBL/GenBank/DDBJ whole genome shotgun (WGS) entry which is preliminary data.</text>
</comment>